<dbReference type="EMBL" id="CM047587">
    <property type="protein sequence ID" value="KAI9906612.1"/>
    <property type="molecule type" value="Genomic_DNA"/>
</dbReference>
<protein>
    <submittedName>
        <fullName evidence="1">Uncharacterized protein</fullName>
    </submittedName>
</protein>
<evidence type="ECO:0000313" key="1">
    <source>
        <dbReference type="EMBL" id="KAI9906612.1"/>
    </source>
</evidence>
<evidence type="ECO:0000313" key="2">
    <source>
        <dbReference type="Proteomes" id="UP001163321"/>
    </source>
</evidence>
<keyword evidence="2" id="KW-1185">Reference proteome</keyword>
<dbReference type="Proteomes" id="UP001163321">
    <property type="component" value="Chromosome 8"/>
</dbReference>
<gene>
    <name evidence="1" type="ORF">PsorP6_004722</name>
</gene>
<accession>A0ACC0VK69</accession>
<reference evidence="1 2" key="1">
    <citation type="journal article" date="2022" name="bioRxiv">
        <title>The genome of the oomycete Peronosclerospora sorghi, a cosmopolitan pathogen of maize and sorghum, is inflated with dispersed pseudogenes.</title>
        <authorList>
            <person name="Fletcher K."/>
            <person name="Martin F."/>
            <person name="Isakeit T."/>
            <person name="Cavanaugh K."/>
            <person name="Magill C."/>
            <person name="Michelmore R."/>
        </authorList>
    </citation>
    <scope>NUCLEOTIDE SEQUENCE [LARGE SCALE GENOMIC DNA]</scope>
    <source>
        <strain evidence="1">P6</strain>
    </source>
</reference>
<organism evidence="1 2">
    <name type="scientific">Peronosclerospora sorghi</name>
    <dbReference type="NCBI Taxonomy" id="230839"/>
    <lineage>
        <taxon>Eukaryota</taxon>
        <taxon>Sar</taxon>
        <taxon>Stramenopiles</taxon>
        <taxon>Oomycota</taxon>
        <taxon>Peronosporomycetes</taxon>
        <taxon>Peronosporales</taxon>
        <taxon>Peronosporaceae</taxon>
        <taxon>Peronosclerospora</taxon>
    </lineage>
</organism>
<name>A0ACC0VK69_9STRA</name>
<proteinExistence type="predicted"/>
<comment type="caution">
    <text evidence="1">The sequence shown here is derived from an EMBL/GenBank/DDBJ whole genome shotgun (WGS) entry which is preliminary data.</text>
</comment>
<sequence>MTFIVEPFLCPASAQAAKEEHELVILVGPPASGKSFFAKTYLNSYVLVSQDELRTAANCKKKCLEAIRQKKNVVIDNTNRDVRARKEWVLLAKEKSLPIRCFVMNVDKMLSMHLNTFRMLTQQRNIPDVAIHGFYKNFVPPTVFNYYHTYVI</sequence>